<dbReference type="Proteomes" id="UP000199668">
    <property type="component" value="Unassembled WGS sequence"/>
</dbReference>
<sequence>MSTPQPLLYQEMKSPVGWITTAATSSGLCVLHYGRAEDVIEQIKPWLNRYRLSSRWEKDSSDTHGILMQLHEYFDRRRHSFDVPLDLYGTAFQKAVWNALYDIPYGETRSYKDIAEAVQSPKAVRAVGMANNKNPVSLVIPCHRVIGSNGKMIGYGSGIDKKEYLLQMEGSVSAPS</sequence>
<dbReference type="Gene3D" id="3.30.160.70">
    <property type="entry name" value="Methylated DNA-protein cysteine methyltransferase domain"/>
    <property type="match status" value="1"/>
</dbReference>
<evidence type="ECO:0000256" key="4">
    <source>
        <dbReference type="ARBA" id="ARBA00022603"/>
    </source>
</evidence>
<dbReference type="PANTHER" id="PTHR10815:SF13">
    <property type="entry name" value="METHYLATED-DNA--PROTEIN-CYSTEINE METHYLTRANSFERASE"/>
    <property type="match status" value="1"/>
</dbReference>
<dbReference type="PANTHER" id="PTHR10815">
    <property type="entry name" value="METHYLATED-DNA--PROTEIN-CYSTEINE METHYLTRANSFERASE"/>
    <property type="match status" value="1"/>
</dbReference>
<dbReference type="RefSeq" id="WP_090925601.1">
    <property type="nucleotide sequence ID" value="NZ_FOTY01000003.1"/>
</dbReference>
<comment type="function">
    <text evidence="9">Involved in the cellular defense against the biological effects of O6-methylguanine (O6-MeG) and O4-methylthymine (O4-MeT) in DNA. Repairs the methylated nucleobase in DNA by stoichiometrically transferring the methyl group to a cysteine residue in the enzyme. This is a suicide reaction: the enzyme is irreversibly inactivated.</text>
</comment>
<dbReference type="InterPro" id="IPR008332">
    <property type="entry name" value="MethylG_MeTrfase_N"/>
</dbReference>
<reference evidence="12 13" key="1">
    <citation type="submission" date="2016-10" db="EMBL/GenBank/DDBJ databases">
        <authorList>
            <person name="de Groot N.N."/>
        </authorList>
    </citation>
    <scope>NUCLEOTIDE SEQUENCE [LARGE SCALE GENOMIC DNA]</scope>
    <source>
        <strain evidence="12 13">CGMCC 1.6134</strain>
    </source>
</reference>
<dbReference type="InterPro" id="IPR036217">
    <property type="entry name" value="MethylDNA_cys_MeTrfase_DNAb"/>
</dbReference>
<organism evidence="12 13">
    <name type="scientific">Salibacterium qingdaonense</name>
    <dbReference type="NCBI Taxonomy" id="266892"/>
    <lineage>
        <taxon>Bacteria</taxon>
        <taxon>Bacillati</taxon>
        <taxon>Bacillota</taxon>
        <taxon>Bacilli</taxon>
        <taxon>Bacillales</taxon>
        <taxon>Bacillaceae</taxon>
    </lineage>
</organism>
<feature type="active site" description="Nucleophile; methyl group acceptor" evidence="9">
    <location>
        <position position="142"/>
    </location>
</feature>
<comment type="miscellaneous">
    <text evidence="9">This enzyme catalyzes only one turnover and therefore is not strictly catalytic. According to one definition, an enzyme is a biocatalyst that acts repeatedly and over many reaction cycles.</text>
</comment>
<dbReference type="Gene3D" id="1.10.10.10">
    <property type="entry name" value="Winged helix-like DNA-binding domain superfamily/Winged helix DNA-binding domain"/>
    <property type="match status" value="1"/>
</dbReference>
<dbReference type="InterPro" id="IPR036631">
    <property type="entry name" value="MGMT_N_sf"/>
</dbReference>
<keyword evidence="5 9" id="KW-0808">Transferase</keyword>
<accession>A0A1I4J8R6</accession>
<proteinExistence type="inferred from homology"/>
<dbReference type="InterPro" id="IPR023546">
    <property type="entry name" value="MGMT"/>
</dbReference>
<dbReference type="CDD" id="cd06445">
    <property type="entry name" value="ATase"/>
    <property type="match status" value="1"/>
</dbReference>
<keyword evidence="7 9" id="KW-0234">DNA repair</keyword>
<dbReference type="Pfam" id="PF02870">
    <property type="entry name" value="Methyltransf_1N"/>
    <property type="match status" value="1"/>
</dbReference>
<dbReference type="HAMAP" id="MF_00772">
    <property type="entry name" value="OGT"/>
    <property type="match status" value="1"/>
</dbReference>
<keyword evidence="6 9" id="KW-0227">DNA damage</keyword>
<dbReference type="OrthoDB" id="9802228at2"/>
<comment type="similarity">
    <text evidence="2 9">Belongs to the MGMT family.</text>
</comment>
<evidence type="ECO:0000256" key="6">
    <source>
        <dbReference type="ARBA" id="ARBA00022763"/>
    </source>
</evidence>
<dbReference type="EMBL" id="FOTY01000003">
    <property type="protein sequence ID" value="SFL62959.1"/>
    <property type="molecule type" value="Genomic_DNA"/>
</dbReference>
<evidence type="ECO:0000256" key="3">
    <source>
        <dbReference type="ARBA" id="ARBA00022490"/>
    </source>
</evidence>
<dbReference type="SUPFAM" id="SSF46767">
    <property type="entry name" value="Methylated DNA-protein cysteine methyltransferase, C-terminal domain"/>
    <property type="match status" value="1"/>
</dbReference>
<evidence type="ECO:0000256" key="1">
    <source>
        <dbReference type="ARBA" id="ARBA00001286"/>
    </source>
</evidence>
<evidence type="ECO:0000256" key="2">
    <source>
        <dbReference type="ARBA" id="ARBA00008711"/>
    </source>
</evidence>
<evidence type="ECO:0000256" key="7">
    <source>
        <dbReference type="ARBA" id="ARBA00023204"/>
    </source>
</evidence>
<feature type="domain" description="Methylguanine DNA methyltransferase ribonuclease-like" evidence="11">
    <location>
        <begin position="8"/>
        <end position="87"/>
    </location>
</feature>
<protein>
    <recommendedName>
        <fullName evidence="9">Methylated-DNA--protein-cysteine methyltransferase</fullName>
        <ecNumber evidence="9">2.1.1.63</ecNumber>
    </recommendedName>
    <alternativeName>
        <fullName evidence="9">6-O-methylguanine-DNA methyltransferase</fullName>
        <shortName evidence="9">MGMT</shortName>
    </alternativeName>
    <alternativeName>
        <fullName evidence="9">O-6-methylguanine-DNA-alkyltransferase</fullName>
    </alternativeName>
</protein>
<dbReference type="InterPro" id="IPR014048">
    <property type="entry name" value="MethylDNA_cys_MeTrfase_DNA-bd"/>
</dbReference>
<dbReference type="GO" id="GO:0003908">
    <property type="term" value="F:methylated-DNA-[protein]-cysteine S-methyltransferase activity"/>
    <property type="evidence" value="ECO:0007669"/>
    <property type="project" value="UniProtKB-UniRule"/>
</dbReference>
<dbReference type="GO" id="GO:0005737">
    <property type="term" value="C:cytoplasm"/>
    <property type="evidence" value="ECO:0007669"/>
    <property type="project" value="UniProtKB-SubCell"/>
</dbReference>
<keyword evidence="3 9" id="KW-0963">Cytoplasm</keyword>
<dbReference type="GO" id="GO:0032259">
    <property type="term" value="P:methylation"/>
    <property type="evidence" value="ECO:0007669"/>
    <property type="project" value="UniProtKB-KW"/>
</dbReference>
<dbReference type="STRING" id="266892.SAMN04488054_10322"/>
<feature type="domain" description="Methylated-DNA-[protein]-cysteine S-methyltransferase DNA binding" evidence="10">
    <location>
        <begin position="91"/>
        <end position="170"/>
    </location>
</feature>
<gene>
    <name evidence="12" type="ORF">SAMN04488054_10322</name>
</gene>
<dbReference type="NCBIfam" id="TIGR00589">
    <property type="entry name" value="ogt"/>
    <property type="match status" value="1"/>
</dbReference>
<dbReference type="FunFam" id="1.10.10.10:FF:000214">
    <property type="entry name" value="Methylated-DNA--protein-cysteine methyltransferase"/>
    <property type="match status" value="1"/>
</dbReference>
<keyword evidence="13" id="KW-1185">Reference proteome</keyword>
<dbReference type="PROSITE" id="PS00374">
    <property type="entry name" value="MGMT"/>
    <property type="match status" value="1"/>
</dbReference>
<dbReference type="EC" id="2.1.1.63" evidence="9"/>
<comment type="subcellular location">
    <subcellularLocation>
        <location evidence="9">Cytoplasm</location>
    </subcellularLocation>
</comment>
<comment type="catalytic activity">
    <reaction evidence="8 9">
        <text>a 6-O-methyl-2'-deoxyguanosine in DNA + L-cysteinyl-[protein] = S-methyl-L-cysteinyl-[protein] + a 2'-deoxyguanosine in DNA</text>
        <dbReference type="Rhea" id="RHEA:24000"/>
        <dbReference type="Rhea" id="RHEA-COMP:10131"/>
        <dbReference type="Rhea" id="RHEA-COMP:10132"/>
        <dbReference type="Rhea" id="RHEA-COMP:11367"/>
        <dbReference type="Rhea" id="RHEA-COMP:11368"/>
        <dbReference type="ChEBI" id="CHEBI:29950"/>
        <dbReference type="ChEBI" id="CHEBI:82612"/>
        <dbReference type="ChEBI" id="CHEBI:85445"/>
        <dbReference type="ChEBI" id="CHEBI:85448"/>
        <dbReference type="EC" id="2.1.1.63"/>
    </reaction>
</comment>
<evidence type="ECO:0000313" key="12">
    <source>
        <dbReference type="EMBL" id="SFL62959.1"/>
    </source>
</evidence>
<dbReference type="GO" id="GO:0006307">
    <property type="term" value="P:DNA alkylation repair"/>
    <property type="evidence" value="ECO:0007669"/>
    <property type="project" value="UniProtKB-UniRule"/>
</dbReference>
<keyword evidence="4 9" id="KW-0489">Methyltransferase</keyword>
<evidence type="ECO:0000259" key="10">
    <source>
        <dbReference type="Pfam" id="PF01035"/>
    </source>
</evidence>
<dbReference type="InterPro" id="IPR036388">
    <property type="entry name" value="WH-like_DNA-bd_sf"/>
</dbReference>
<evidence type="ECO:0000256" key="8">
    <source>
        <dbReference type="ARBA" id="ARBA00049348"/>
    </source>
</evidence>
<dbReference type="Pfam" id="PF01035">
    <property type="entry name" value="DNA_binding_1"/>
    <property type="match status" value="1"/>
</dbReference>
<dbReference type="AlphaFoldDB" id="A0A1I4J8R6"/>
<dbReference type="SUPFAM" id="SSF53155">
    <property type="entry name" value="Methylated DNA-protein cysteine methyltransferase domain"/>
    <property type="match status" value="1"/>
</dbReference>
<evidence type="ECO:0000256" key="5">
    <source>
        <dbReference type="ARBA" id="ARBA00022679"/>
    </source>
</evidence>
<evidence type="ECO:0000259" key="11">
    <source>
        <dbReference type="Pfam" id="PF02870"/>
    </source>
</evidence>
<name>A0A1I4J8R6_9BACI</name>
<evidence type="ECO:0000313" key="13">
    <source>
        <dbReference type="Proteomes" id="UP000199668"/>
    </source>
</evidence>
<evidence type="ECO:0000256" key="9">
    <source>
        <dbReference type="HAMAP-Rule" id="MF_00772"/>
    </source>
</evidence>
<comment type="catalytic activity">
    <reaction evidence="1 9">
        <text>a 4-O-methyl-thymidine in DNA + L-cysteinyl-[protein] = a thymidine in DNA + S-methyl-L-cysteinyl-[protein]</text>
        <dbReference type="Rhea" id="RHEA:53428"/>
        <dbReference type="Rhea" id="RHEA-COMP:10131"/>
        <dbReference type="Rhea" id="RHEA-COMP:10132"/>
        <dbReference type="Rhea" id="RHEA-COMP:13555"/>
        <dbReference type="Rhea" id="RHEA-COMP:13556"/>
        <dbReference type="ChEBI" id="CHEBI:29950"/>
        <dbReference type="ChEBI" id="CHEBI:82612"/>
        <dbReference type="ChEBI" id="CHEBI:137386"/>
        <dbReference type="ChEBI" id="CHEBI:137387"/>
        <dbReference type="EC" id="2.1.1.63"/>
    </reaction>
</comment>
<dbReference type="InterPro" id="IPR001497">
    <property type="entry name" value="MethylDNA_cys_MeTrfase_AS"/>
</dbReference>